<proteinExistence type="inferred from homology"/>
<dbReference type="EnsemblPlants" id="Solyc05g018710.2.1">
    <property type="protein sequence ID" value="Solyc05g018710.2.1"/>
    <property type="gene ID" value="Solyc05g018710.2"/>
</dbReference>
<dbReference type="OMA" id="ITNATEM"/>
<dbReference type="InterPro" id="IPR044974">
    <property type="entry name" value="Disease_R_plants"/>
</dbReference>
<protein>
    <recommendedName>
        <fullName evidence="18">NB-ARC domain-containing protein</fullName>
    </recommendedName>
</protein>
<dbReference type="PANTHER" id="PTHR23155:SF1152">
    <property type="entry name" value="AAA+ ATPASE DOMAIN-CONTAINING PROTEIN"/>
    <property type="match status" value="1"/>
</dbReference>
<dbReference type="InterPro" id="IPR036388">
    <property type="entry name" value="WH-like_DNA-bd_sf"/>
</dbReference>
<name>A0A3Q7GF07_SOLLC</name>
<evidence type="ECO:0000256" key="13">
    <source>
        <dbReference type="ARBA" id="ARBA00023136"/>
    </source>
</evidence>
<dbReference type="InterPro" id="IPR032675">
    <property type="entry name" value="LRR_dom_sf"/>
</dbReference>
<reference evidence="16" key="1">
    <citation type="journal article" date="2012" name="Nature">
        <title>The tomato genome sequence provides insights into fleshy fruit evolution.</title>
        <authorList>
            <consortium name="Tomato Genome Consortium"/>
        </authorList>
    </citation>
    <scope>NUCLEOTIDE SEQUENCE [LARGE SCALE GENOMIC DNA]</scope>
    <source>
        <strain evidence="16">cv. Heinz 1706</strain>
    </source>
</reference>
<sequence>MLDCDVFSVSSIIADIVQYRNMHQGLQHLVTRFQDVDNVEASDRSVKEGLLSLGVHFAANYNEHDEVYSIVTSVTEIAYKAEYVTDSCLVSSHPLWYESHWISEVVKNIKLLTKVVSESCNRKKIGVTMHEVAKPPINLEAMGKTKKHLLRGSSQQDIISIVGMPGLENTIVAEKIYNDLIVIHHFDGHSKCRVTQVYSWKELLLTRLNDVLDPTDALKQKIDVWDKTTWDNLYMCFNANYVKRESNPHHLRLLRDDESCTLLQEEVFQGESCPPELVDVGYRIAKICVALPLFVVLVPGVLKEKEKKIDLWKQVEESLGSKNIGSLEGSMSLIAFSYKNLPHHLKRCFLYFGGYLKGRDIPVSKLTRLSKVEGFVQANKEKRTETAQDFLEDLISRNLVMVMEERANYKVKRCCIHDLLHNFCFQKSKRKTSLTLNRYWKFLNHSYQDEIDLWQPCSSNVQSLQFKMIDPDNLLWPRDLSFIFDSFKLVKVLDLESFNIGGTFPSEVQSLIHLKYFAVQTDANSIPSFIAKLWNLETFAVRIRTRSDITFFYSKDDQIEAFTIYYLETFSAPHLFYGEDAEMILTKMTNLRKLSCIFSGTFSYSEKVKGRCVHFPRLEFLSHLESLKLVSNIDPAKLPQEFNFPSKLTELTLSKFRLPCLNLNLYNINISQWSISDDAFPKLERLVLTKCTQLEEIPSPFGFFVANSALRIQTTQHEDMANNMFIVTIHPLDWTR</sequence>
<keyword evidence="5" id="KW-0963">Cytoplasm</keyword>
<keyword evidence="17" id="KW-1185">Reference proteome</keyword>
<keyword evidence="11" id="KW-0067">ATP-binding</keyword>
<evidence type="ECO:0000256" key="4">
    <source>
        <dbReference type="ARBA" id="ARBA00008894"/>
    </source>
</evidence>
<evidence type="ECO:0000256" key="12">
    <source>
        <dbReference type="ARBA" id="ARBA00023054"/>
    </source>
</evidence>
<evidence type="ECO:0000256" key="1">
    <source>
        <dbReference type="ARBA" id="ARBA00002074"/>
    </source>
</evidence>
<evidence type="ECO:0000256" key="3">
    <source>
        <dbReference type="ARBA" id="ARBA00004496"/>
    </source>
</evidence>
<dbReference type="InterPro" id="IPR027417">
    <property type="entry name" value="P-loop_NTPase"/>
</dbReference>
<dbReference type="Gene3D" id="1.10.10.10">
    <property type="entry name" value="Winged helix-like DNA-binding domain superfamily/Winged helix DNA-binding domain"/>
    <property type="match status" value="1"/>
</dbReference>
<comment type="subcellular location">
    <subcellularLocation>
        <location evidence="3">Cytoplasm</location>
    </subcellularLocation>
    <subcellularLocation>
        <location evidence="2">Membrane</location>
        <topology evidence="2">Peripheral membrane protein</topology>
    </subcellularLocation>
</comment>
<keyword evidence="8" id="KW-0677">Repeat</keyword>
<keyword evidence="7" id="KW-0381">Hypersensitive response</keyword>
<keyword evidence="10" id="KW-0611">Plant defense</keyword>
<evidence type="ECO:0000256" key="8">
    <source>
        <dbReference type="ARBA" id="ARBA00022737"/>
    </source>
</evidence>
<keyword evidence="12" id="KW-0175">Coiled coil</keyword>
<dbReference type="GO" id="GO:0009626">
    <property type="term" value="P:plant-type hypersensitive response"/>
    <property type="evidence" value="ECO:0007669"/>
    <property type="project" value="UniProtKB-KW"/>
</dbReference>
<dbReference type="SUPFAM" id="SSF52540">
    <property type="entry name" value="P-loop containing nucleoside triphosphate hydrolases"/>
    <property type="match status" value="1"/>
</dbReference>
<reference evidence="16" key="2">
    <citation type="submission" date="2019-01" db="UniProtKB">
        <authorList>
            <consortium name="EnsemblPlants"/>
        </authorList>
    </citation>
    <scope>IDENTIFICATION</scope>
    <source>
        <strain evidence="16">cv. Heinz 1706</strain>
    </source>
</reference>
<evidence type="ECO:0000256" key="10">
    <source>
        <dbReference type="ARBA" id="ARBA00022821"/>
    </source>
</evidence>
<comment type="similarity">
    <text evidence="4">Belongs to the disease resistance NB-LRR family.</text>
</comment>
<organism evidence="16">
    <name type="scientific">Solanum lycopersicum</name>
    <name type="common">Tomato</name>
    <name type="synonym">Lycopersicon esculentum</name>
    <dbReference type="NCBI Taxonomy" id="4081"/>
    <lineage>
        <taxon>Eukaryota</taxon>
        <taxon>Viridiplantae</taxon>
        <taxon>Streptophyta</taxon>
        <taxon>Embryophyta</taxon>
        <taxon>Tracheophyta</taxon>
        <taxon>Spermatophyta</taxon>
        <taxon>Magnoliopsida</taxon>
        <taxon>eudicotyledons</taxon>
        <taxon>Gunneridae</taxon>
        <taxon>Pentapetalae</taxon>
        <taxon>asterids</taxon>
        <taxon>lamiids</taxon>
        <taxon>Solanales</taxon>
        <taxon>Solanaceae</taxon>
        <taxon>Solanoideae</taxon>
        <taxon>Solaneae</taxon>
        <taxon>Solanum</taxon>
        <taxon>Solanum subgen. Lycopersicon</taxon>
    </lineage>
</organism>
<dbReference type="SUPFAM" id="SSF52058">
    <property type="entry name" value="L domain-like"/>
    <property type="match status" value="1"/>
</dbReference>
<dbReference type="FunFam" id="1.10.10.10:FF:000322">
    <property type="entry name" value="Probable disease resistance protein At1g63360"/>
    <property type="match status" value="1"/>
</dbReference>
<dbReference type="InterPro" id="IPR002182">
    <property type="entry name" value="NB-ARC"/>
</dbReference>
<evidence type="ECO:0000259" key="15">
    <source>
        <dbReference type="Pfam" id="PF23559"/>
    </source>
</evidence>
<dbReference type="STRING" id="4081.A0A3Q7GF07"/>
<evidence type="ECO:0000256" key="2">
    <source>
        <dbReference type="ARBA" id="ARBA00004170"/>
    </source>
</evidence>
<dbReference type="GO" id="GO:0043531">
    <property type="term" value="F:ADP binding"/>
    <property type="evidence" value="ECO:0007669"/>
    <property type="project" value="InterPro"/>
</dbReference>
<feature type="domain" description="Disease resistance protein winged helix" evidence="15">
    <location>
        <begin position="357"/>
        <end position="423"/>
    </location>
</feature>
<dbReference type="GO" id="GO:0005524">
    <property type="term" value="F:ATP binding"/>
    <property type="evidence" value="ECO:0007669"/>
    <property type="project" value="UniProtKB-KW"/>
</dbReference>
<dbReference type="Proteomes" id="UP000004994">
    <property type="component" value="Chromosome 5"/>
</dbReference>
<feature type="domain" description="NB-ARC" evidence="14">
    <location>
        <begin position="142"/>
        <end position="215"/>
    </location>
</feature>
<dbReference type="InterPro" id="IPR058922">
    <property type="entry name" value="WHD_DRP"/>
</dbReference>
<evidence type="ECO:0000313" key="16">
    <source>
        <dbReference type="EnsemblPlants" id="Solyc05g018710.2.1"/>
    </source>
</evidence>
<evidence type="ECO:0000259" key="14">
    <source>
        <dbReference type="Pfam" id="PF00931"/>
    </source>
</evidence>
<evidence type="ECO:0000256" key="7">
    <source>
        <dbReference type="ARBA" id="ARBA00022667"/>
    </source>
</evidence>
<dbReference type="GO" id="GO:0098542">
    <property type="term" value="P:defense response to other organism"/>
    <property type="evidence" value="ECO:0000318"/>
    <property type="project" value="GO_Central"/>
</dbReference>
<dbReference type="Gene3D" id="3.40.50.300">
    <property type="entry name" value="P-loop containing nucleotide triphosphate hydrolases"/>
    <property type="match status" value="1"/>
</dbReference>
<evidence type="ECO:0000256" key="11">
    <source>
        <dbReference type="ARBA" id="ARBA00022840"/>
    </source>
</evidence>
<keyword evidence="6" id="KW-0433">Leucine-rich repeat</keyword>
<dbReference type="AlphaFoldDB" id="A0A3Q7GF07"/>
<dbReference type="PANTHER" id="PTHR23155">
    <property type="entry name" value="DISEASE RESISTANCE PROTEIN RP"/>
    <property type="match status" value="1"/>
</dbReference>
<dbReference type="Gene3D" id="1.10.8.430">
    <property type="entry name" value="Helical domain of apoptotic protease-activating factors"/>
    <property type="match status" value="1"/>
</dbReference>
<evidence type="ECO:0000256" key="5">
    <source>
        <dbReference type="ARBA" id="ARBA00022490"/>
    </source>
</evidence>
<dbReference type="Pfam" id="PF23559">
    <property type="entry name" value="WHD_DRP"/>
    <property type="match status" value="1"/>
</dbReference>
<dbReference type="Gene3D" id="3.80.10.10">
    <property type="entry name" value="Ribonuclease Inhibitor"/>
    <property type="match status" value="1"/>
</dbReference>
<dbReference type="InParanoid" id="A0A3Q7GF07"/>
<accession>A0A3Q7GF07</accession>
<evidence type="ECO:0000313" key="17">
    <source>
        <dbReference type="Proteomes" id="UP000004994"/>
    </source>
</evidence>
<dbReference type="Pfam" id="PF00931">
    <property type="entry name" value="NB-ARC"/>
    <property type="match status" value="1"/>
</dbReference>
<dbReference type="Gramene" id="Solyc05g018710.2.1">
    <property type="protein sequence ID" value="Solyc05g018710.2.1"/>
    <property type="gene ID" value="Solyc05g018710.2"/>
</dbReference>
<evidence type="ECO:0000256" key="6">
    <source>
        <dbReference type="ARBA" id="ARBA00022614"/>
    </source>
</evidence>
<dbReference type="GO" id="GO:0005737">
    <property type="term" value="C:cytoplasm"/>
    <property type="evidence" value="ECO:0007669"/>
    <property type="project" value="UniProtKB-SubCell"/>
</dbReference>
<keyword evidence="9" id="KW-0547">Nucleotide-binding</keyword>
<comment type="function">
    <text evidence="1">Confers resistance to late blight (Phytophthora infestans) races carrying the avirulence gene Avr1. Resistance proteins guard the plant against pathogens that contain an appropriate avirulence protein via an indirect interaction with this avirulence protein. That triggers a defense system including the hypersensitive response, which restricts the pathogen growth.</text>
</comment>
<evidence type="ECO:0000256" key="9">
    <source>
        <dbReference type="ARBA" id="ARBA00022741"/>
    </source>
</evidence>
<dbReference type="GO" id="GO:0016020">
    <property type="term" value="C:membrane"/>
    <property type="evidence" value="ECO:0007669"/>
    <property type="project" value="UniProtKB-SubCell"/>
</dbReference>
<evidence type="ECO:0008006" key="18">
    <source>
        <dbReference type="Google" id="ProtNLM"/>
    </source>
</evidence>
<dbReference type="InterPro" id="IPR042197">
    <property type="entry name" value="Apaf_helical"/>
</dbReference>
<keyword evidence="13" id="KW-0472">Membrane</keyword>